<evidence type="ECO:0000259" key="2">
    <source>
        <dbReference type="PROSITE" id="PS50848"/>
    </source>
</evidence>
<feature type="domain" description="START" evidence="2">
    <location>
        <begin position="29"/>
        <end position="205"/>
    </location>
</feature>
<dbReference type="InterPro" id="IPR051213">
    <property type="entry name" value="START_lipid_transfer"/>
</dbReference>
<dbReference type="CDD" id="cd08876">
    <property type="entry name" value="START_1"/>
    <property type="match status" value="1"/>
</dbReference>
<dbReference type="RefSeq" id="WP_045161743.1">
    <property type="nucleotide sequence ID" value="NZ_JYHV01000014.1"/>
</dbReference>
<name>A0A0D9AQF7_STUST</name>
<feature type="chain" id="PRO_5002338476" description="START domain-containing protein" evidence="1">
    <location>
        <begin position="26"/>
        <end position="205"/>
    </location>
</feature>
<dbReference type="PIRSF" id="PIRSF039033">
    <property type="entry name" value="START_dom"/>
    <property type="match status" value="1"/>
</dbReference>
<dbReference type="PROSITE" id="PS50848">
    <property type="entry name" value="START"/>
    <property type="match status" value="1"/>
</dbReference>
<dbReference type="OrthoDB" id="5734556at2"/>
<evidence type="ECO:0000256" key="1">
    <source>
        <dbReference type="SAM" id="SignalP"/>
    </source>
</evidence>
<dbReference type="GO" id="GO:0005737">
    <property type="term" value="C:cytoplasm"/>
    <property type="evidence" value="ECO:0007669"/>
    <property type="project" value="UniProtKB-ARBA"/>
</dbReference>
<proteinExistence type="predicted"/>
<reference evidence="3 4" key="1">
    <citation type="submission" date="2015-02" db="EMBL/GenBank/DDBJ databases">
        <title>Draft genome sequence of Pseudomonas stutzeri NT0128 isolated from wheat (Triticum turgidum) rhizosphere.</title>
        <authorList>
            <person name="Tovi N."/>
            <person name="Frenk S."/>
            <person name="Hadar Y."/>
            <person name="Minz D."/>
        </authorList>
    </citation>
    <scope>NUCLEOTIDE SEQUENCE [LARGE SCALE GENOMIC DNA]</scope>
    <source>
        <strain evidence="3 4">NT0128</strain>
    </source>
</reference>
<organism evidence="3 4">
    <name type="scientific">Stutzerimonas stutzeri</name>
    <name type="common">Pseudomonas stutzeri</name>
    <dbReference type="NCBI Taxonomy" id="316"/>
    <lineage>
        <taxon>Bacteria</taxon>
        <taxon>Pseudomonadati</taxon>
        <taxon>Pseudomonadota</taxon>
        <taxon>Gammaproteobacteria</taxon>
        <taxon>Pseudomonadales</taxon>
        <taxon>Pseudomonadaceae</taxon>
        <taxon>Stutzerimonas</taxon>
    </lineage>
</organism>
<dbReference type="InterPro" id="IPR002913">
    <property type="entry name" value="START_lipid-bd_dom"/>
</dbReference>
<protein>
    <recommendedName>
        <fullName evidence="2">START domain-containing protein</fullName>
    </recommendedName>
</protein>
<dbReference type="PANTHER" id="PTHR19308:SF14">
    <property type="entry name" value="START DOMAIN-CONTAINING PROTEIN"/>
    <property type="match status" value="1"/>
</dbReference>
<gene>
    <name evidence="3" type="ORF">UF78_07755</name>
</gene>
<dbReference type="PANTHER" id="PTHR19308">
    <property type="entry name" value="PHOSPHATIDYLCHOLINE TRANSFER PROTEIN"/>
    <property type="match status" value="1"/>
</dbReference>
<dbReference type="SUPFAM" id="SSF55961">
    <property type="entry name" value="Bet v1-like"/>
    <property type="match status" value="1"/>
</dbReference>
<accession>A0A0D9AQF7</accession>
<dbReference type="Proteomes" id="UP000032487">
    <property type="component" value="Unassembled WGS sequence"/>
</dbReference>
<evidence type="ECO:0000313" key="4">
    <source>
        <dbReference type="Proteomes" id="UP000032487"/>
    </source>
</evidence>
<dbReference type="AlphaFoldDB" id="A0A0D9AQF7"/>
<dbReference type="Gene3D" id="3.30.530.20">
    <property type="match status" value="1"/>
</dbReference>
<dbReference type="EMBL" id="JYHV01000014">
    <property type="protein sequence ID" value="KJH82924.1"/>
    <property type="molecule type" value="Genomic_DNA"/>
</dbReference>
<sequence length="205" mass="23008">MGSLCMRAFVRWLAMGLVCASIAHAEGKWRLAQDKDGVQVYLKPVSGSAYKAYRGVTTIQSDLGTLRALQEDVVDACAWIHQCMKQELLHIKGANAWSYIQFSSPWPVAPRDLVVKVTSRELEGGALRRELNGVPDYVAENEGFVRVTKVEGFWLFEPMGEGGVRVTYQMHTEPGGSVPSWLANKFVVEAPYNTLRDLRKRAEYR</sequence>
<feature type="signal peptide" evidence="1">
    <location>
        <begin position="1"/>
        <end position="25"/>
    </location>
</feature>
<evidence type="ECO:0000313" key="3">
    <source>
        <dbReference type="EMBL" id="KJH82924.1"/>
    </source>
</evidence>
<dbReference type="GO" id="GO:0008289">
    <property type="term" value="F:lipid binding"/>
    <property type="evidence" value="ECO:0007669"/>
    <property type="project" value="InterPro"/>
</dbReference>
<dbReference type="Pfam" id="PF01852">
    <property type="entry name" value="START"/>
    <property type="match status" value="1"/>
</dbReference>
<dbReference type="InterPro" id="IPR028347">
    <property type="entry name" value="START_dom_prot"/>
</dbReference>
<comment type="caution">
    <text evidence="3">The sequence shown here is derived from an EMBL/GenBank/DDBJ whole genome shotgun (WGS) entry which is preliminary data.</text>
</comment>
<dbReference type="PATRIC" id="fig|316.101.peg.1266"/>
<dbReference type="InterPro" id="IPR023393">
    <property type="entry name" value="START-like_dom_sf"/>
</dbReference>
<keyword evidence="1" id="KW-0732">Signal</keyword>